<dbReference type="EMBL" id="JACHEK010000003">
    <property type="protein sequence ID" value="MBB6143846.1"/>
    <property type="molecule type" value="Genomic_DNA"/>
</dbReference>
<gene>
    <name evidence="2" type="ORF">HNQ77_001795</name>
</gene>
<evidence type="ECO:0000313" key="3">
    <source>
        <dbReference type="Proteomes" id="UP000538666"/>
    </source>
</evidence>
<keyword evidence="1" id="KW-0472">Membrane</keyword>
<organism evidence="2 3">
    <name type="scientific">Silvibacterium bohemicum</name>
    <dbReference type="NCBI Taxonomy" id="1577686"/>
    <lineage>
        <taxon>Bacteria</taxon>
        <taxon>Pseudomonadati</taxon>
        <taxon>Acidobacteriota</taxon>
        <taxon>Terriglobia</taxon>
        <taxon>Terriglobales</taxon>
        <taxon>Acidobacteriaceae</taxon>
        <taxon>Silvibacterium</taxon>
    </lineage>
</organism>
<dbReference type="Proteomes" id="UP000538666">
    <property type="component" value="Unassembled WGS sequence"/>
</dbReference>
<evidence type="ECO:0000313" key="2">
    <source>
        <dbReference type="EMBL" id="MBB6143846.1"/>
    </source>
</evidence>
<protein>
    <submittedName>
        <fullName evidence="2">Uncharacterized protein</fullName>
    </submittedName>
</protein>
<name>A0A841JR95_9BACT</name>
<dbReference type="AlphaFoldDB" id="A0A841JR95"/>
<keyword evidence="1" id="KW-0812">Transmembrane</keyword>
<evidence type="ECO:0000256" key="1">
    <source>
        <dbReference type="SAM" id="Phobius"/>
    </source>
</evidence>
<accession>A0A841JR95</accession>
<keyword evidence="1" id="KW-1133">Transmembrane helix</keyword>
<sequence>MSNNLTADRLRKETIVDLILLRSVWQISESSAWSDAALNMTTLPEMRDLAQRLLTYEANAGNTSEPVESTTLRVYEKLRQSLGELAGAAGFQSLASRALTLARSEVPSLSAVQVAADGNLQGMSAIGLPTDIEKDRVHEGGVILISRLLGLLLIFLGEALTMNLVRDVWPDAASDDGNSQDGRKA</sequence>
<feature type="transmembrane region" description="Helical" evidence="1">
    <location>
        <begin position="144"/>
        <end position="165"/>
    </location>
</feature>
<comment type="caution">
    <text evidence="2">The sequence shown here is derived from an EMBL/GenBank/DDBJ whole genome shotgun (WGS) entry which is preliminary data.</text>
</comment>
<keyword evidence="3" id="KW-1185">Reference proteome</keyword>
<reference evidence="2 3" key="1">
    <citation type="submission" date="2020-08" db="EMBL/GenBank/DDBJ databases">
        <title>Genomic Encyclopedia of Type Strains, Phase IV (KMG-IV): sequencing the most valuable type-strain genomes for metagenomic binning, comparative biology and taxonomic classification.</title>
        <authorList>
            <person name="Goeker M."/>
        </authorList>
    </citation>
    <scope>NUCLEOTIDE SEQUENCE [LARGE SCALE GENOMIC DNA]</scope>
    <source>
        <strain evidence="2 3">DSM 103733</strain>
    </source>
</reference>
<proteinExistence type="predicted"/>